<dbReference type="EC" id="4.2.1.96" evidence="3"/>
<evidence type="ECO:0000256" key="2">
    <source>
        <dbReference type="ARBA" id="ARBA00006472"/>
    </source>
</evidence>
<evidence type="ECO:0000256" key="1">
    <source>
        <dbReference type="ARBA" id="ARBA00001554"/>
    </source>
</evidence>
<reference evidence="6 7" key="1">
    <citation type="submission" date="2023-04" db="EMBL/GenBank/DDBJ databases">
        <title>Genome of Basidiobolus ranarum AG-B5.</title>
        <authorList>
            <person name="Stajich J.E."/>
            <person name="Carter-House D."/>
            <person name="Gryganskyi A."/>
        </authorList>
    </citation>
    <scope>NUCLEOTIDE SEQUENCE [LARGE SCALE GENOMIC DNA]</scope>
    <source>
        <strain evidence="6 7">AG-B5</strain>
    </source>
</reference>
<dbReference type="PANTHER" id="PTHR12599">
    <property type="entry name" value="PTERIN-4-ALPHA-CARBINOLAMINE DEHYDRATASE"/>
    <property type="match status" value="1"/>
</dbReference>
<evidence type="ECO:0000256" key="5">
    <source>
        <dbReference type="ARBA" id="ARBA00030497"/>
    </source>
</evidence>
<evidence type="ECO:0000256" key="3">
    <source>
        <dbReference type="ARBA" id="ARBA00013252"/>
    </source>
</evidence>
<name>A0ABR2WGR3_9FUNG</name>
<accession>A0ABR2WGR3</accession>
<dbReference type="NCBIfam" id="NF002018">
    <property type="entry name" value="PRK00823.1-3"/>
    <property type="match status" value="1"/>
</dbReference>
<gene>
    <name evidence="6" type="ORF">K7432_015176</name>
</gene>
<dbReference type="InterPro" id="IPR036428">
    <property type="entry name" value="PCD_sf"/>
</dbReference>
<dbReference type="InterPro" id="IPR001533">
    <property type="entry name" value="Pterin_deHydtase"/>
</dbReference>
<dbReference type="PANTHER" id="PTHR12599:SF0">
    <property type="entry name" value="PTERIN-4-ALPHA-CARBINOLAMINE DEHYDRATASE"/>
    <property type="match status" value="1"/>
</dbReference>
<keyword evidence="4" id="KW-0456">Lyase</keyword>
<dbReference type="Proteomes" id="UP001479436">
    <property type="component" value="Unassembled WGS sequence"/>
</dbReference>
<dbReference type="Pfam" id="PF01329">
    <property type="entry name" value="Pterin_4a"/>
    <property type="match status" value="1"/>
</dbReference>
<dbReference type="EMBL" id="JASJQH010001962">
    <property type="protein sequence ID" value="KAK9760621.1"/>
    <property type="molecule type" value="Genomic_DNA"/>
</dbReference>
<comment type="caution">
    <text evidence="6">The sequence shown here is derived from an EMBL/GenBank/DDBJ whole genome shotgun (WGS) entry which is preliminary data.</text>
</comment>
<dbReference type="Gene3D" id="3.30.1360.20">
    <property type="entry name" value="Transcriptional coactivator/pterin dehydratase"/>
    <property type="match status" value="1"/>
</dbReference>
<evidence type="ECO:0000313" key="6">
    <source>
        <dbReference type="EMBL" id="KAK9760621.1"/>
    </source>
</evidence>
<comment type="similarity">
    <text evidence="2">Belongs to the pterin-4-alpha-carbinolamine dehydratase family.</text>
</comment>
<evidence type="ECO:0000256" key="4">
    <source>
        <dbReference type="ARBA" id="ARBA00023239"/>
    </source>
</evidence>
<comment type="catalytic activity">
    <reaction evidence="1">
        <text>(4aS,6R)-4a-hydroxy-L-erythro-5,6,7,8-tetrahydrobiopterin = (6R)-L-erythro-6,7-dihydrobiopterin + H2O</text>
        <dbReference type="Rhea" id="RHEA:11920"/>
        <dbReference type="ChEBI" id="CHEBI:15377"/>
        <dbReference type="ChEBI" id="CHEBI:15642"/>
        <dbReference type="ChEBI" id="CHEBI:43120"/>
        <dbReference type="EC" id="4.2.1.96"/>
    </reaction>
</comment>
<protein>
    <recommendedName>
        <fullName evidence="3">4a-hydroxytetrahydrobiopterin dehydratase</fullName>
        <ecNumber evidence="3">4.2.1.96</ecNumber>
    </recommendedName>
    <alternativeName>
        <fullName evidence="5">4-alpha-hydroxy-tetrahydropterin dehydratase</fullName>
    </alternativeName>
</protein>
<proteinExistence type="inferred from homology"/>
<keyword evidence="7" id="KW-1185">Reference proteome</keyword>
<dbReference type="CDD" id="cd00914">
    <property type="entry name" value="PCD_DCoH_subfamily_b"/>
    <property type="match status" value="1"/>
</dbReference>
<organism evidence="6 7">
    <name type="scientific">Basidiobolus ranarum</name>
    <dbReference type="NCBI Taxonomy" id="34480"/>
    <lineage>
        <taxon>Eukaryota</taxon>
        <taxon>Fungi</taxon>
        <taxon>Fungi incertae sedis</taxon>
        <taxon>Zoopagomycota</taxon>
        <taxon>Entomophthoromycotina</taxon>
        <taxon>Basidiobolomycetes</taxon>
        <taxon>Basidiobolales</taxon>
        <taxon>Basidiobolaceae</taxon>
        <taxon>Basidiobolus</taxon>
    </lineage>
</organism>
<evidence type="ECO:0000313" key="7">
    <source>
        <dbReference type="Proteomes" id="UP001479436"/>
    </source>
</evidence>
<sequence length="128" mass="15038">MIYNGIIKRVNPLLLHRLKPRHFSITSFTMVQKLTTQERELHLNTLKAEDWKEVENRDAIIKTFLFDDFNAAFGFMSRVALRADKVNHHPEWFNVYNKVEITLSTHDCQGLSINDVELANFCDSVYRP</sequence>
<dbReference type="SUPFAM" id="SSF55248">
    <property type="entry name" value="PCD-like"/>
    <property type="match status" value="1"/>
</dbReference>
<dbReference type="HAMAP" id="MF_00434">
    <property type="entry name" value="Pterin_4_alpha"/>
    <property type="match status" value="1"/>
</dbReference>